<keyword evidence="5 11" id="KW-0132">Cell division</keyword>
<evidence type="ECO:0000256" key="7">
    <source>
        <dbReference type="ARBA" id="ARBA00023186"/>
    </source>
</evidence>
<dbReference type="GO" id="GO:0006457">
    <property type="term" value="P:protein folding"/>
    <property type="evidence" value="ECO:0007669"/>
    <property type="project" value="UniProtKB-UniRule"/>
</dbReference>
<feature type="domain" description="Trigger factor ribosome-binding bacterial" evidence="12">
    <location>
        <begin position="1"/>
        <end position="149"/>
    </location>
</feature>
<dbReference type="EC" id="5.2.1.8" evidence="3 11"/>
<evidence type="ECO:0000256" key="4">
    <source>
        <dbReference type="ARBA" id="ARBA00016902"/>
    </source>
</evidence>
<dbReference type="Pfam" id="PF05697">
    <property type="entry name" value="Trigger_N"/>
    <property type="match status" value="1"/>
</dbReference>
<dbReference type="Gene3D" id="1.10.3120.10">
    <property type="entry name" value="Trigger factor, C-terminal domain"/>
    <property type="match status" value="1"/>
</dbReference>
<evidence type="ECO:0000256" key="11">
    <source>
        <dbReference type="HAMAP-Rule" id="MF_00303"/>
    </source>
</evidence>
<dbReference type="SUPFAM" id="SSF54534">
    <property type="entry name" value="FKBP-like"/>
    <property type="match status" value="1"/>
</dbReference>
<dbReference type="RefSeq" id="WP_085215928.1">
    <property type="nucleotide sequence ID" value="NZ_FXAM01000001.1"/>
</dbReference>
<feature type="domain" description="Trigger factor C-terminal" evidence="13">
    <location>
        <begin position="273"/>
        <end position="426"/>
    </location>
</feature>
<dbReference type="InterPro" id="IPR008880">
    <property type="entry name" value="Trigger_fac_C"/>
</dbReference>
<evidence type="ECO:0000259" key="12">
    <source>
        <dbReference type="Pfam" id="PF05697"/>
    </source>
</evidence>
<dbReference type="OrthoDB" id="9767721at2"/>
<dbReference type="Gene3D" id="3.10.50.40">
    <property type="match status" value="1"/>
</dbReference>
<name>A0A1Y6D2E0_9GAMM</name>
<dbReference type="InterPro" id="IPR027304">
    <property type="entry name" value="Trigger_fact/SurA_dom_sf"/>
</dbReference>
<dbReference type="GO" id="GO:0015031">
    <property type="term" value="P:protein transport"/>
    <property type="evidence" value="ECO:0007669"/>
    <property type="project" value="UniProtKB-UniRule"/>
</dbReference>
<comment type="subcellular location">
    <subcellularLocation>
        <location evidence="11">Cytoplasm</location>
    </subcellularLocation>
    <text evidence="11">About half TF is bound to the ribosome near the polypeptide exit tunnel while the other half is free in the cytoplasm.</text>
</comment>
<gene>
    <name evidence="11" type="primary">tig</name>
    <name evidence="14" type="ORF">SAMN02949497_4527</name>
</gene>
<evidence type="ECO:0000256" key="3">
    <source>
        <dbReference type="ARBA" id="ARBA00013194"/>
    </source>
</evidence>
<dbReference type="Proteomes" id="UP000192923">
    <property type="component" value="Unassembled WGS sequence"/>
</dbReference>
<keyword evidence="6 11" id="KW-0697">Rotamase</keyword>
<dbReference type="SUPFAM" id="SSF102735">
    <property type="entry name" value="Trigger factor ribosome-binding domain"/>
    <property type="match status" value="1"/>
</dbReference>
<keyword evidence="7 11" id="KW-0143">Chaperone</keyword>
<evidence type="ECO:0000256" key="8">
    <source>
        <dbReference type="ARBA" id="ARBA00023235"/>
    </source>
</evidence>
<dbReference type="InterPro" id="IPR008881">
    <property type="entry name" value="Trigger_fac_ribosome-bd_bac"/>
</dbReference>
<reference evidence="14 15" key="1">
    <citation type="submission" date="2016-12" db="EMBL/GenBank/DDBJ databases">
        <authorList>
            <person name="Song W.-J."/>
            <person name="Kurnit D.M."/>
        </authorList>
    </citation>
    <scope>NUCLEOTIDE SEQUENCE [LARGE SCALE GENOMIC DNA]</scope>
    <source>
        <strain evidence="14 15">175</strain>
    </source>
</reference>
<dbReference type="InterPro" id="IPR005215">
    <property type="entry name" value="Trig_fac"/>
</dbReference>
<protein>
    <recommendedName>
        <fullName evidence="4 11">Trigger factor</fullName>
        <shortName evidence="11">TF</shortName>
        <ecNumber evidence="3 11">5.2.1.8</ecNumber>
    </recommendedName>
    <alternativeName>
        <fullName evidence="10 11">PPIase</fullName>
    </alternativeName>
</protein>
<sequence length="451" mass="49928">MNITLEELDGLERRMSFAIPAQRIYAEVKRRLRDCAGRAQLDGFRPGRAPLAVVERQFGPQLRQEVIGDLLTEAFHEAAREARLQPVGVPVIELRETMLAAPADAPEPTFVATFEVYPDFALVPPETLKIERQVVDIAETDVDAMLEALRRLHLEWLPTDRPAQRGDRVLFDLQGHMDHEPLREIRRIPLVLGAKVQGGAFGAGVQDEFARQIEGARAGEFVDLLIGFPADYEKDHLAGREVRFTLHLGSVEEPRLPALDDAFARKLGHADGLAALRAETRATMEAEALANCHALVKQRVLETLREVHPIPLPKSRVEAETQRLLEEARAQLRAEGRQEEEDGELVALLVGDRARHHVALGLILARIVAEHGLKAEPEALDGLVATIAAECADPAEAAARLRGNAGMMAELESALLEDRVVDWVLERAQVVDVPVSFGEFMRAWRPEPSPA</sequence>
<dbReference type="AlphaFoldDB" id="A0A1Y6D2E0"/>
<comment type="function">
    <text evidence="11">Involved in protein export. Acts as a chaperone by maintaining the newly synthesized protein in an open conformation. Functions as a peptidyl-prolyl cis-trans isomerase.</text>
</comment>
<keyword evidence="8 11" id="KW-0413">Isomerase</keyword>
<dbReference type="EMBL" id="FXAM01000001">
    <property type="protein sequence ID" value="SMF97108.1"/>
    <property type="molecule type" value="Genomic_DNA"/>
</dbReference>
<dbReference type="GO" id="GO:0003755">
    <property type="term" value="F:peptidyl-prolyl cis-trans isomerase activity"/>
    <property type="evidence" value="ECO:0007669"/>
    <property type="project" value="UniProtKB-UniRule"/>
</dbReference>
<evidence type="ECO:0000256" key="9">
    <source>
        <dbReference type="ARBA" id="ARBA00023306"/>
    </source>
</evidence>
<dbReference type="GO" id="GO:0005737">
    <property type="term" value="C:cytoplasm"/>
    <property type="evidence" value="ECO:0007669"/>
    <property type="project" value="UniProtKB-SubCell"/>
</dbReference>
<dbReference type="HAMAP" id="MF_00303">
    <property type="entry name" value="Trigger_factor_Tig"/>
    <property type="match status" value="1"/>
</dbReference>
<dbReference type="InterPro" id="IPR037041">
    <property type="entry name" value="Trigger_fac_C_sf"/>
</dbReference>
<evidence type="ECO:0000259" key="13">
    <source>
        <dbReference type="Pfam" id="PF05698"/>
    </source>
</evidence>
<comment type="catalytic activity">
    <reaction evidence="1 11">
        <text>[protein]-peptidylproline (omega=180) = [protein]-peptidylproline (omega=0)</text>
        <dbReference type="Rhea" id="RHEA:16237"/>
        <dbReference type="Rhea" id="RHEA-COMP:10747"/>
        <dbReference type="Rhea" id="RHEA-COMP:10748"/>
        <dbReference type="ChEBI" id="CHEBI:83833"/>
        <dbReference type="ChEBI" id="CHEBI:83834"/>
        <dbReference type="EC" id="5.2.1.8"/>
    </reaction>
</comment>
<dbReference type="STRING" id="1760988.SAMN02949497_4527"/>
<keyword evidence="15" id="KW-1185">Reference proteome</keyword>
<evidence type="ECO:0000256" key="5">
    <source>
        <dbReference type="ARBA" id="ARBA00022618"/>
    </source>
</evidence>
<comment type="domain">
    <text evidence="11">Consists of 3 domains; the N-terminus binds the ribosome, the middle domain has PPIase activity, while the C-terminus has intrinsic chaperone activity on its own.</text>
</comment>
<dbReference type="InterPro" id="IPR046357">
    <property type="entry name" value="PPIase_dom_sf"/>
</dbReference>
<evidence type="ECO:0000313" key="14">
    <source>
        <dbReference type="EMBL" id="SMF97108.1"/>
    </source>
</evidence>
<organism evidence="14 15">
    <name type="scientific">Methylomagnum ishizawai</name>
    <dbReference type="NCBI Taxonomy" id="1760988"/>
    <lineage>
        <taxon>Bacteria</taxon>
        <taxon>Pseudomonadati</taxon>
        <taxon>Pseudomonadota</taxon>
        <taxon>Gammaproteobacteria</taxon>
        <taxon>Methylococcales</taxon>
        <taxon>Methylococcaceae</taxon>
        <taxon>Methylomagnum</taxon>
    </lineage>
</organism>
<dbReference type="NCBIfam" id="TIGR00115">
    <property type="entry name" value="tig"/>
    <property type="match status" value="1"/>
</dbReference>
<accession>A0A1Y6D2E0</accession>
<dbReference type="GO" id="GO:0051301">
    <property type="term" value="P:cell division"/>
    <property type="evidence" value="ECO:0007669"/>
    <property type="project" value="UniProtKB-KW"/>
</dbReference>
<keyword evidence="11" id="KW-0963">Cytoplasm</keyword>
<dbReference type="InterPro" id="IPR036611">
    <property type="entry name" value="Trigger_fac_ribosome-bd_sf"/>
</dbReference>
<proteinExistence type="inferred from homology"/>
<comment type="similarity">
    <text evidence="2 11">Belongs to the FKBP-type PPIase family. Tig subfamily.</text>
</comment>
<keyword evidence="9 11" id="KW-0131">Cell cycle</keyword>
<evidence type="ECO:0000256" key="2">
    <source>
        <dbReference type="ARBA" id="ARBA00005464"/>
    </source>
</evidence>
<dbReference type="Pfam" id="PF05698">
    <property type="entry name" value="Trigger_C"/>
    <property type="match status" value="1"/>
</dbReference>
<evidence type="ECO:0000313" key="15">
    <source>
        <dbReference type="Proteomes" id="UP000192923"/>
    </source>
</evidence>
<dbReference type="PIRSF" id="PIRSF003095">
    <property type="entry name" value="Trigger_factor"/>
    <property type="match status" value="1"/>
</dbReference>
<dbReference type="Gene3D" id="3.30.70.1050">
    <property type="entry name" value="Trigger factor ribosome-binding domain"/>
    <property type="match status" value="1"/>
</dbReference>
<evidence type="ECO:0000256" key="6">
    <source>
        <dbReference type="ARBA" id="ARBA00023110"/>
    </source>
</evidence>
<evidence type="ECO:0000256" key="10">
    <source>
        <dbReference type="ARBA" id="ARBA00029986"/>
    </source>
</evidence>
<evidence type="ECO:0000256" key="1">
    <source>
        <dbReference type="ARBA" id="ARBA00000971"/>
    </source>
</evidence>
<dbReference type="SUPFAM" id="SSF109998">
    <property type="entry name" value="Triger factor/SurA peptide-binding domain-like"/>
    <property type="match status" value="1"/>
</dbReference>